<gene>
    <name evidence="1" type="ORF">V5R04_06840</name>
</gene>
<reference evidence="1" key="1">
    <citation type="submission" date="2024-02" db="EMBL/GenBank/DDBJ databases">
        <title>Tomenella chthoni gen. nov. sp. nov., a member of the family Jonesiaceae isolated from bat guano.</title>
        <authorList>
            <person name="Miller S.L."/>
            <person name="King J."/>
            <person name="Sankaranarayanan K."/>
            <person name="Lawson P.A."/>
        </authorList>
    </citation>
    <scope>NUCLEOTIDE SEQUENCE</scope>
    <source>
        <strain evidence="1">BS-20</strain>
    </source>
</reference>
<dbReference type="EMBL" id="CP146203">
    <property type="protein sequence ID" value="XBH22925.1"/>
    <property type="molecule type" value="Genomic_DNA"/>
</dbReference>
<dbReference type="AlphaFoldDB" id="A0AAU7E0M1"/>
<evidence type="ECO:0000313" key="1">
    <source>
        <dbReference type="EMBL" id="XBH22925.1"/>
    </source>
</evidence>
<proteinExistence type="predicted"/>
<accession>A0AAU7E0M1</accession>
<organism evidence="1">
    <name type="scientific">Jonesiaceae bacterium BS-20</name>
    <dbReference type="NCBI Taxonomy" id="3120821"/>
    <lineage>
        <taxon>Bacteria</taxon>
        <taxon>Bacillati</taxon>
        <taxon>Actinomycetota</taxon>
        <taxon>Actinomycetes</taxon>
        <taxon>Micrococcales</taxon>
        <taxon>Jonesiaceae</taxon>
    </lineage>
</organism>
<name>A0AAU7E0M1_9MICO</name>
<sequence length="62" mass="6717">MGETSAEHYIAQRKRKPMALHRDAQIHGTVFAFADQPVSIGLLAAAVAQRLGIQVTYLPGLT</sequence>
<protein>
    <submittedName>
        <fullName evidence="1">Uncharacterized protein</fullName>
    </submittedName>
</protein>